<dbReference type="GO" id="GO:0005886">
    <property type="term" value="C:plasma membrane"/>
    <property type="evidence" value="ECO:0007669"/>
    <property type="project" value="TreeGrafter"/>
</dbReference>
<dbReference type="Proteomes" id="UP000095576">
    <property type="component" value="Unassembled WGS sequence"/>
</dbReference>
<organism evidence="4 8">
    <name type="scientific">Bacteroides thetaiotaomicron</name>
    <dbReference type="NCBI Taxonomy" id="818"/>
    <lineage>
        <taxon>Bacteria</taxon>
        <taxon>Pseudomonadati</taxon>
        <taxon>Bacteroidota</taxon>
        <taxon>Bacteroidia</taxon>
        <taxon>Bacteroidales</taxon>
        <taxon>Bacteroidaceae</taxon>
        <taxon>Bacteroides</taxon>
    </lineage>
</organism>
<dbReference type="EMBL" id="CZAP01000010">
    <property type="protein sequence ID" value="CUP69922.1"/>
    <property type="molecule type" value="Genomic_DNA"/>
</dbReference>
<protein>
    <submittedName>
        <fullName evidence="3">Putative transport-related membrane protein</fullName>
    </submittedName>
    <submittedName>
        <fullName evidence="4">Vancomycin high temperature exclusion protein</fullName>
    </submittedName>
    <submittedName>
        <fullName evidence="5">YdcF family protein</fullName>
    </submittedName>
</protein>
<dbReference type="AlphaFoldDB" id="A0A0P0FPB7"/>
<accession>A0A0P0FPB7</accession>
<dbReference type="EMBL" id="CP083681">
    <property type="protein sequence ID" value="UYU71033.1"/>
    <property type="molecule type" value="Genomic_DNA"/>
</dbReference>
<dbReference type="KEGG" id="btho:Btheta7330_02072"/>
<dbReference type="PANTHER" id="PTHR30336">
    <property type="entry name" value="INNER MEMBRANE PROTEIN, PROBABLE PERMEASE"/>
    <property type="match status" value="1"/>
</dbReference>
<reference evidence="3 7" key="1">
    <citation type="submission" date="2015-09" db="EMBL/GenBank/DDBJ databases">
        <authorList>
            <consortium name="Pathogen Informatics"/>
        </authorList>
    </citation>
    <scope>NUCLEOTIDE SEQUENCE [LARGE SCALE GENOMIC DNA]</scope>
    <source>
        <strain evidence="3 7">2789STDY5834899</strain>
    </source>
</reference>
<evidence type="ECO:0000313" key="4">
    <source>
        <dbReference type="EMBL" id="KAB4479646.1"/>
    </source>
</evidence>
<dbReference type="PATRIC" id="fig|818.23.peg.2144"/>
<dbReference type="EMBL" id="WCRY01000017">
    <property type="protein sequence ID" value="KAB4479646.1"/>
    <property type="molecule type" value="Genomic_DNA"/>
</dbReference>
<dbReference type="Pfam" id="PF02698">
    <property type="entry name" value="DUF218"/>
    <property type="match status" value="1"/>
</dbReference>
<evidence type="ECO:0000256" key="1">
    <source>
        <dbReference type="SAM" id="Phobius"/>
    </source>
</evidence>
<feature type="transmembrane region" description="Helical" evidence="1">
    <location>
        <begin position="5"/>
        <end position="27"/>
    </location>
</feature>
<evidence type="ECO:0000313" key="7">
    <source>
        <dbReference type="Proteomes" id="UP000095576"/>
    </source>
</evidence>
<name>A0A0P0FPB7_BACT4</name>
<keyword evidence="1" id="KW-0812">Transmembrane</keyword>
<dbReference type="GeneID" id="60926524"/>
<dbReference type="InterPro" id="IPR003848">
    <property type="entry name" value="DUF218"/>
</dbReference>
<dbReference type="PANTHER" id="PTHR30336:SF6">
    <property type="entry name" value="INTEGRAL MEMBRANE PROTEIN"/>
    <property type="match status" value="1"/>
</dbReference>
<dbReference type="CDD" id="cd06259">
    <property type="entry name" value="YdcF-like"/>
    <property type="match status" value="1"/>
</dbReference>
<evidence type="ECO:0000313" key="3">
    <source>
        <dbReference type="EMBL" id="CUP69922.1"/>
    </source>
</evidence>
<dbReference type="OMA" id="DATWYYG"/>
<dbReference type="EMBL" id="CP083685">
    <property type="protein sequence ID" value="UYU93048.1"/>
    <property type="molecule type" value="Genomic_DNA"/>
</dbReference>
<evidence type="ECO:0000313" key="6">
    <source>
        <dbReference type="EMBL" id="UYU93048.1"/>
    </source>
</evidence>
<keyword evidence="1" id="KW-1133">Transmembrane helix</keyword>
<keyword evidence="1" id="KW-0472">Membrane</keyword>
<dbReference type="RefSeq" id="WP_008763153.1">
    <property type="nucleotide sequence ID" value="NZ_CAXSMB010000008.1"/>
</dbReference>
<dbReference type="Proteomes" id="UP001156216">
    <property type="component" value="Chromosome"/>
</dbReference>
<sequence length="214" mass="24362">MKKKLFYITLIIAILCVISIFICDWTIKKNAASCIYTEISDIPANNVGLLLGTSPKLKSGNNNLYFDYRIDAAVELYKAGKINYILISGDNRKEDYNEPEEMKKALMQKGVPEKSIYLDYAGFRTLDSVVRAKEVFGQTRLTIISQRFHNERAIYLAEKNGITAIGFNARDVDVYAGLRTNIRELFARVKMFIDLAIDKQPHFLGEKYKLPSGK</sequence>
<evidence type="ECO:0000259" key="2">
    <source>
        <dbReference type="Pfam" id="PF02698"/>
    </source>
</evidence>
<feature type="domain" description="DUF218" evidence="2">
    <location>
        <begin position="65"/>
        <end position="168"/>
    </location>
</feature>
<dbReference type="DNASU" id="1072117"/>
<reference evidence="4 8" key="2">
    <citation type="journal article" date="2019" name="Nat. Med.">
        <title>A library of human gut bacterial isolates paired with longitudinal multiomics data enables mechanistic microbiome research.</title>
        <authorList>
            <person name="Poyet M."/>
            <person name="Groussin M."/>
            <person name="Gibbons S.M."/>
            <person name="Avila-Pacheco J."/>
            <person name="Jiang X."/>
            <person name="Kearney S.M."/>
            <person name="Perrotta A.R."/>
            <person name="Berdy B."/>
            <person name="Zhao S."/>
            <person name="Lieberman T.D."/>
            <person name="Swanson P.K."/>
            <person name="Smith M."/>
            <person name="Roesemann S."/>
            <person name="Alexander J.E."/>
            <person name="Rich S.A."/>
            <person name="Livny J."/>
            <person name="Vlamakis H."/>
            <person name="Clish C."/>
            <person name="Bullock K."/>
            <person name="Deik A."/>
            <person name="Scott J."/>
            <person name="Pierce K.A."/>
            <person name="Xavier R.J."/>
            <person name="Alm E.J."/>
        </authorList>
    </citation>
    <scope>NUCLEOTIDE SEQUENCE [LARGE SCALE GENOMIC DNA]</scope>
    <source>
        <strain evidence="4 8">BIOML-A162</strain>
    </source>
</reference>
<dbReference type="Proteomes" id="UP001162960">
    <property type="component" value="Chromosome"/>
</dbReference>
<dbReference type="InterPro" id="IPR051599">
    <property type="entry name" value="Cell_Envelope_Assoc"/>
</dbReference>
<evidence type="ECO:0000313" key="5">
    <source>
        <dbReference type="EMBL" id="UYU71033.1"/>
    </source>
</evidence>
<proteinExistence type="predicted"/>
<dbReference type="Proteomes" id="UP000436858">
    <property type="component" value="Unassembled WGS sequence"/>
</dbReference>
<evidence type="ECO:0000313" key="8">
    <source>
        <dbReference type="Proteomes" id="UP000436858"/>
    </source>
</evidence>
<gene>
    <name evidence="3" type="ORF">ERS852511_02938</name>
    <name evidence="4" type="ORF">GAN91_17115</name>
    <name evidence="5" type="ORF">KQP59_22655</name>
    <name evidence="6" type="ORF">KQP74_10495</name>
</gene>
<reference evidence="5" key="3">
    <citation type="submission" date="2021-06" db="EMBL/GenBank/DDBJ databases">
        <title>Interrogation of the integrated mobile genetic elements in gut-associated Bacteroides with a consensus prediction approach.</title>
        <authorList>
            <person name="Campbell D.E."/>
            <person name="Leigh J.R."/>
            <person name="Kim T."/>
            <person name="England W."/>
            <person name="Whitaker R.J."/>
            <person name="Degnan P.H."/>
        </authorList>
    </citation>
    <scope>NUCLEOTIDE SEQUENCE</scope>
    <source>
        <strain evidence="6">VPI-3443</strain>
        <strain evidence="5">VPI-BTDOT2</strain>
    </source>
</reference>